<feature type="domain" description="Peptidase S1" evidence="4">
    <location>
        <begin position="23"/>
        <end position="249"/>
    </location>
</feature>
<dbReference type="InterPro" id="IPR001254">
    <property type="entry name" value="Trypsin_dom"/>
</dbReference>
<evidence type="ECO:0000313" key="5">
    <source>
        <dbReference type="Ensembl" id="ENSLCNP00005035063.1"/>
    </source>
</evidence>
<dbReference type="InterPro" id="IPR043504">
    <property type="entry name" value="Peptidase_S1_PA_chymotrypsin"/>
</dbReference>
<keyword evidence="3" id="KW-0732">Signal</keyword>
<dbReference type="SUPFAM" id="SSF50494">
    <property type="entry name" value="Trypsin-like serine proteases"/>
    <property type="match status" value="1"/>
</dbReference>
<dbReference type="Proteomes" id="UP000472241">
    <property type="component" value="Unplaced"/>
</dbReference>
<dbReference type="GO" id="GO:0004252">
    <property type="term" value="F:serine-type endopeptidase activity"/>
    <property type="evidence" value="ECO:0007669"/>
    <property type="project" value="InterPro"/>
</dbReference>
<proteinExistence type="inferred from homology"/>
<dbReference type="Pfam" id="PF00089">
    <property type="entry name" value="Trypsin"/>
    <property type="match status" value="1"/>
</dbReference>
<dbReference type="FunFam" id="2.40.10.10:FF:000004">
    <property type="entry name" value="Tryptase gamma 1"/>
    <property type="match status" value="1"/>
</dbReference>
<dbReference type="GO" id="GO:0006508">
    <property type="term" value="P:proteolysis"/>
    <property type="evidence" value="ECO:0007669"/>
    <property type="project" value="InterPro"/>
</dbReference>
<feature type="chain" id="PRO_5025442828" description="Peptidase S1 domain-containing protein" evidence="3">
    <location>
        <begin position="17"/>
        <end position="254"/>
    </location>
</feature>
<dbReference type="InterPro" id="IPR018114">
    <property type="entry name" value="TRYPSIN_HIS"/>
</dbReference>
<dbReference type="SMART" id="SM00020">
    <property type="entry name" value="Tryp_SPc"/>
    <property type="match status" value="1"/>
</dbReference>
<evidence type="ECO:0000256" key="1">
    <source>
        <dbReference type="ARBA" id="ARBA00023157"/>
    </source>
</evidence>
<dbReference type="InterPro" id="IPR009003">
    <property type="entry name" value="Peptidase_S1_PA"/>
</dbReference>
<protein>
    <recommendedName>
        <fullName evidence="4">Peptidase S1 domain-containing protein</fullName>
    </recommendedName>
</protein>
<evidence type="ECO:0000313" key="6">
    <source>
        <dbReference type="Proteomes" id="UP000472241"/>
    </source>
</evidence>
<reference evidence="5" key="2">
    <citation type="submission" date="2025-09" db="UniProtKB">
        <authorList>
            <consortium name="Ensembl"/>
        </authorList>
    </citation>
    <scope>IDENTIFICATION</scope>
</reference>
<sequence length="254" mass="28186">MLWLLFLTLPFRGALCPPKPRTRVGGNRGGCDVSGWRYPWQVSLRFYNMGLGLWQHECGGSIIHPQWVLTAAHCVEPEDLEACAFRVQVGQLRLYDHDSCTRWPRSSAHPKFNASLSAWGGADIALLRLEAPVMLSERVNLVSLRPASIRVPSGRCAGASAPPPHRLQEVEIPVVGNKECNRHYQNSSDSSDQVIKADMLCAGSEGRDACQVSWDSGGPLVCRWNCTWFQVGIVSWVTSYVPWICRHVPLSPAP</sequence>
<feature type="signal peptide" evidence="3">
    <location>
        <begin position="1"/>
        <end position="16"/>
    </location>
</feature>
<evidence type="ECO:0000256" key="2">
    <source>
        <dbReference type="ARBA" id="ARBA00024195"/>
    </source>
</evidence>
<dbReference type="InterPro" id="IPR001314">
    <property type="entry name" value="Peptidase_S1A"/>
</dbReference>
<gene>
    <name evidence="5" type="primary">LOC115504186</name>
</gene>
<dbReference type="InterPro" id="IPR051487">
    <property type="entry name" value="Ser/Thr_Proteases_Immune/Dev"/>
</dbReference>
<dbReference type="AlphaFoldDB" id="A0A667I6S7"/>
<organism evidence="5 6">
    <name type="scientific">Lynx canadensis</name>
    <name type="common">Canada lynx</name>
    <name type="synonym">Felis canadensis</name>
    <dbReference type="NCBI Taxonomy" id="61383"/>
    <lineage>
        <taxon>Eukaryota</taxon>
        <taxon>Metazoa</taxon>
        <taxon>Chordata</taxon>
        <taxon>Craniata</taxon>
        <taxon>Vertebrata</taxon>
        <taxon>Euteleostomi</taxon>
        <taxon>Mammalia</taxon>
        <taxon>Eutheria</taxon>
        <taxon>Laurasiatheria</taxon>
        <taxon>Carnivora</taxon>
        <taxon>Feliformia</taxon>
        <taxon>Felidae</taxon>
        <taxon>Felinae</taxon>
        <taxon>Lynx</taxon>
    </lineage>
</organism>
<dbReference type="PROSITE" id="PS00134">
    <property type="entry name" value="TRYPSIN_HIS"/>
    <property type="match status" value="1"/>
</dbReference>
<evidence type="ECO:0000259" key="4">
    <source>
        <dbReference type="PROSITE" id="PS50240"/>
    </source>
</evidence>
<dbReference type="Ensembl" id="ENSLCNT00005039112.1">
    <property type="protein sequence ID" value="ENSLCNP00005035063.1"/>
    <property type="gene ID" value="ENSLCNG00005022767.1"/>
</dbReference>
<evidence type="ECO:0000256" key="3">
    <source>
        <dbReference type="SAM" id="SignalP"/>
    </source>
</evidence>
<comment type="similarity">
    <text evidence="2">Belongs to the peptidase S1 family. CLIP subfamily.</text>
</comment>
<keyword evidence="6" id="KW-1185">Reference proteome</keyword>
<reference evidence="5" key="1">
    <citation type="submission" date="2025-08" db="UniProtKB">
        <authorList>
            <consortium name="Ensembl"/>
        </authorList>
    </citation>
    <scope>IDENTIFICATION</scope>
</reference>
<name>A0A667I6S7_LYNCA</name>
<dbReference type="CDD" id="cd00190">
    <property type="entry name" value="Tryp_SPc"/>
    <property type="match status" value="1"/>
</dbReference>
<dbReference type="PANTHER" id="PTHR24256">
    <property type="entry name" value="TRYPTASE-RELATED"/>
    <property type="match status" value="1"/>
</dbReference>
<dbReference type="PROSITE" id="PS50240">
    <property type="entry name" value="TRYPSIN_DOM"/>
    <property type="match status" value="1"/>
</dbReference>
<dbReference type="Gene3D" id="2.40.10.10">
    <property type="entry name" value="Trypsin-like serine proteases"/>
    <property type="match status" value="2"/>
</dbReference>
<accession>A0A667I6S7</accession>
<keyword evidence="1" id="KW-1015">Disulfide bond</keyword>
<dbReference type="PRINTS" id="PR00722">
    <property type="entry name" value="CHYMOTRYPSIN"/>
</dbReference>